<dbReference type="Pfam" id="PF02604">
    <property type="entry name" value="PhdYeFM_antitox"/>
    <property type="match status" value="1"/>
</dbReference>
<dbReference type="InterPro" id="IPR006442">
    <property type="entry name" value="Antitoxin_Phd/YefM"/>
</dbReference>
<dbReference type="EMBL" id="BART01000923">
    <property type="protein sequence ID" value="GAG58894.1"/>
    <property type="molecule type" value="Genomic_DNA"/>
</dbReference>
<dbReference type="NCBIfam" id="TIGR01552">
    <property type="entry name" value="phd_fam"/>
    <property type="match status" value="1"/>
</dbReference>
<evidence type="ECO:0000256" key="1">
    <source>
        <dbReference type="ARBA" id="ARBA00009981"/>
    </source>
</evidence>
<evidence type="ECO:0000313" key="2">
    <source>
        <dbReference type="EMBL" id="GAG58894.1"/>
    </source>
</evidence>
<dbReference type="InterPro" id="IPR036165">
    <property type="entry name" value="YefM-like_sf"/>
</dbReference>
<organism evidence="2">
    <name type="scientific">marine sediment metagenome</name>
    <dbReference type="NCBI Taxonomy" id="412755"/>
    <lineage>
        <taxon>unclassified sequences</taxon>
        <taxon>metagenomes</taxon>
        <taxon>ecological metagenomes</taxon>
    </lineage>
</organism>
<dbReference type="SUPFAM" id="SSF143120">
    <property type="entry name" value="YefM-like"/>
    <property type="match status" value="1"/>
</dbReference>
<sequence>MLVNTKDLISLTEANQNFSKVARTVDEKGSVIIMKNNTPRYVVIDFKKLEQLEISVNERIESLASRILQDNLEAFKELAK</sequence>
<dbReference type="Gene3D" id="3.40.1620.10">
    <property type="entry name" value="YefM-like domain"/>
    <property type="match status" value="1"/>
</dbReference>
<dbReference type="AlphaFoldDB" id="X0YRB9"/>
<protein>
    <recommendedName>
        <fullName evidence="3">Antitoxin</fullName>
    </recommendedName>
</protein>
<gene>
    <name evidence="2" type="ORF">S01H4_03683</name>
</gene>
<proteinExistence type="inferred from homology"/>
<accession>X0YRB9</accession>
<comment type="caution">
    <text evidence="2">The sequence shown here is derived from an EMBL/GenBank/DDBJ whole genome shotgun (WGS) entry which is preliminary data.</text>
</comment>
<comment type="similarity">
    <text evidence="1">Belongs to the phD/YefM antitoxin family.</text>
</comment>
<name>X0YRB9_9ZZZZ</name>
<evidence type="ECO:0008006" key="3">
    <source>
        <dbReference type="Google" id="ProtNLM"/>
    </source>
</evidence>
<reference evidence="2" key="1">
    <citation type="journal article" date="2014" name="Front. Microbiol.">
        <title>High frequency of phylogenetically diverse reductive dehalogenase-homologous genes in deep subseafloor sedimentary metagenomes.</title>
        <authorList>
            <person name="Kawai M."/>
            <person name="Futagami T."/>
            <person name="Toyoda A."/>
            <person name="Takaki Y."/>
            <person name="Nishi S."/>
            <person name="Hori S."/>
            <person name="Arai W."/>
            <person name="Tsubouchi T."/>
            <person name="Morono Y."/>
            <person name="Uchiyama I."/>
            <person name="Ito T."/>
            <person name="Fujiyama A."/>
            <person name="Inagaki F."/>
            <person name="Takami H."/>
        </authorList>
    </citation>
    <scope>NUCLEOTIDE SEQUENCE</scope>
    <source>
        <strain evidence="2">Expedition CK06-06</strain>
    </source>
</reference>